<feature type="binding site" evidence="3">
    <location>
        <position position="109"/>
    </location>
    <ligand>
        <name>Zn(2+)</name>
        <dbReference type="ChEBI" id="CHEBI:29105"/>
    </ligand>
</feature>
<comment type="cofactor">
    <cofactor evidence="3">
        <name>Zn(2+)</name>
        <dbReference type="ChEBI" id="CHEBI:29105"/>
    </cofactor>
    <text evidence="3">Binds 1 zinc ion per subunit.</text>
</comment>
<reference evidence="6" key="2">
    <citation type="submission" date="2020-09" db="EMBL/GenBank/DDBJ databases">
        <authorList>
            <person name="Sun Q."/>
            <person name="Ohkuma M."/>
        </authorList>
    </citation>
    <scope>NUCLEOTIDE SEQUENCE</scope>
    <source>
        <strain evidence="6">JCM 31311</strain>
    </source>
</reference>
<dbReference type="Pfam" id="PF20511">
    <property type="entry name" value="PMI_typeI_cat"/>
    <property type="match status" value="1"/>
</dbReference>
<feature type="binding site" evidence="3">
    <location>
        <position position="128"/>
    </location>
    <ligand>
        <name>Zn(2+)</name>
        <dbReference type="ChEBI" id="CHEBI:29105"/>
    </ligand>
</feature>
<protein>
    <submittedName>
        <fullName evidence="6">Mannose-6-phosphate isomerase</fullName>
    </submittedName>
</protein>
<keyword evidence="2 3" id="KW-0862">Zinc</keyword>
<evidence type="ECO:0000256" key="2">
    <source>
        <dbReference type="ARBA" id="ARBA00022833"/>
    </source>
</evidence>
<proteinExistence type="predicted"/>
<keyword evidence="1 3" id="KW-0479">Metal-binding</keyword>
<dbReference type="InterPro" id="IPR014628">
    <property type="entry name" value="Man6P_isomerase_Firm_short"/>
</dbReference>
<feature type="binding site" evidence="3">
    <location>
        <position position="186"/>
    </location>
    <ligand>
        <name>Zn(2+)</name>
        <dbReference type="ChEBI" id="CHEBI:29105"/>
    </ligand>
</feature>
<dbReference type="InterPro" id="IPR011051">
    <property type="entry name" value="RmlC_Cupin_sf"/>
</dbReference>
<feature type="active site" evidence="4">
    <location>
        <position position="206"/>
    </location>
</feature>
<dbReference type="GO" id="GO:0004476">
    <property type="term" value="F:mannose-6-phosphate isomerase activity"/>
    <property type="evidence" value="ECO:0007669"/>
    <property type="project" value="InterPro"/>
</dbReference>
<evidence type="ECO:0000313" key="6">
    <source>
        <dbReference type="EMBL" id="GGR08657.1"/>
    </source>
</evidence>
<gene>
    <name evidence="6" type="ORF">GCM10008957_21790</name>
</gene>
<keyword evidence="6" id="KW-0413">Isomerase</keyword>
<dbReference type="AlphaFoldDB" id="A0A918F687"/>
<sequence length="330" mass="34654">MTAQTDPAAAPVLPQTLFLLEPQYRERVWGGQRLLAHTPPIGEAWIAHGESVVGGGAAQGHTLDALLRGELPGLDAASLLGTDVAAHTNGFPLLIKLLDCADWLSVQVHPNDEQASKMVGPGMLGKTEAWHFLEVEPGAEILAGVTGGTTAAQLAEAIRGGTVLDVAQRHSVQAGDTAFIPAGTLHALGPGMLLYEVQEASDTTYRVYDWDRPARAGRALHIEESVAVTDPALRGDLRRADETHGQGVLTSCEYFVLEGQALDSQGEQDDTGGQHFHLITVVEGTAALVCGSERLELGKFQTALVAGAAGAYQLSAPEGSARVLRSSVPV</sequence>
<evidence type="ECO:0000259" key="5">
    <source>
        <dbReference type="Pfam" id="PF20511"/>
    </source>
</evidence>
<dbReference type="InterPro" id="IPR014710">
    <property type="entry name" value="RmlC-like_jellyroll"/>
</dbReference>
<dbReference type="GO" id="GO:0008270">
    <property type="term" value="F:zinc ion binding"/>
    <property type="evidence" value="ECO:0007669"/>
    <property type="project" value="InterPro"/>
</dbReference>
<keyword evidence="7" id="KW-1185">Reference proteome</keyword>
<dbReference type="EMBL" id="BMQL01000010">
    <property type="protein sequence ID" value="GGR08657.1"/>
    <property type="molecule type" value="Genomic_DNA"/>
</dbReference>
<evidence type="ECO:0000256" key="3">
    <source>
        <dbReference type="PIRSR" id="PIRSR036894-1"/>
    </source>
</evidence>
<evidence type="ECO:0000256" key="4">
    <source>
        <dbReference type="PIRSR" id="PIRSR036894-2"/>
    </source>
</evidence>
<dbReference type="RefSeq" id="WP_189090250.1">
    <property type="nucleotide sequence ID" value="NZ_BMQL01000010.1"/>
</dbReference>
<evidence type="ECO:0000313" key="7">
    <source>
        <dbReference type="Proteomes" id="UP000603865"/>
    </source>
</evidence>
<organism evidence="6 7">
    <name type="scientific">Deinococcus ruber</name>
    <dbReference type="NCBI Taxonomy" id="1848197"/>
    <lineage>
        <taxon>Bacteria</taxon>
        <taxon>Thermotogati</taxon>
        <taxon>Deinococcota</taxon>
        <taxon>Deinococci</taxon>
        <taxon>Deinococcales</taxon>
        <taxon>Deinococcaceae</taxon>
        <taxon>Deinococcus</taxon>
    </lineage>
</organism>
<dbReference type="Proteomes" id="UP000603865">
    <property type="component" value="Unassembled WGS sequence"/>
</dbReference>
<name>A0A918F687_9DEIO</name>
<dbReference type="InterPro" id="IPR046457">
    <property type="entry name" value="PMI_typeI_cat"/>
</dbReference>
<evidence type="ECO:0000256" key="1">
    <source>
        <dbReference type="ARBA" id="ARBA00022723"/>
    </source>
</evidence>
<dbReference type="GO" id="GO:0005975">
    <property type="term" value="P:carbohydrate metabolic process"/>
    <property type="evidence" value="ECO:0007669"/>
    <property type="project" value="InterPro"/>
</dbReference>
<feature type="domain" description="Phosphomannose isomerase type I catalytic" evidence="5">
    <location>
        <begin position="18"/>
        <end position="117"/>
    </location>
</feature>
<dbReference type="PIRSF" id="PIRSF036894">
    <property type="entry name" value="PMI_Firm_short"/>
    <property type="match status" value="1"/>
</dbReference>
<dbReference type="PANTHER" id="PTHR42742">
    <property type="entry name" value="TRANSCRIPTIONAL REPRESSOR MPRA"/>
    <property type="match status" value="1"/>
</dbReference>
<accession>A0A918F687</accession>
<reference evidence="6" key="1">
    <citation type="journal article" date="2014" name="Int. J. Syst. Evol. Microbiol.">
        <title>Complete genome sequence of Corynebacterium casei LMG S-19264T (=DSM 44701T), isolated from a smear-ripened cheese.</title>
        <authorList>
            <consortium name="US DOE Joint Genome Institute (JGI-PGF)"/>
            <person name="Walter F."/>
            <person name="Albersmeier A."/>
            <person name="Kalinowski J."/>
            <person name="Ruckert C."/>
        </authorList>
    </citation>
    <scope>NUCLEOTIDE SEQUENCE</scope>
    <source>
        <strain evidence="6">JCM 31311</strain>
    </source>
</reference>
<dbReference type="InterPro" id="IPR051804">
    <property type="entry name" value="Carb_Metab_Reg_Kinase/Isom"/>
</dbReference>
<dbReference type="Gene3D" id="2.60.120.10">
    <property type="entry name" value="Jelly Rolls"/>
    <property type="match status" value="2"/>
</dbReference>
<dbReference type="SUPFAM" id="SSF51182">
    <property type="entry name" value="RmlC-like cupins"/>
    <property type="match status" value="1"/>
</dbReference>
<dbReference type="CDD" id="cd07010">
    <property type="entry name" value="cupin_PMI_type_I_N_bac"/>
    <property type="match status" value="1"/>
</dbReference>
<comment type="caution">
    <text evidence="6">The sequence shown here is derived from an EMBL/GenBank/DDBJ whole genome shotgun (WGS) entry which is preliminary data.</text>
</comment>
<dbReference type="PANTHER" id="PTHR42742:SF3">
    <property type="entry name" value="FRUCTOKINASE"/>
    <property type="match status" value="1"/>
</dbReference>